<evidence type="ECO:0000313" key="1">
    <source>
        <dbReference type="EMBL" id="MCU9593538.1"/>
    </source>
</evidence>
<protein>
    <submittedName>
        <fullName evidence="1">Uncharacterized protein</fullName>
    </submittedName>
</protein>
<dbReference type="EMBL" id="JAOUSE010000006">
    <property type="protein sequence ID" value="MCU9593538.1"/>
    <property type="molecule type" value="Genomic_DNA"/>
</dbReference>
<gene>
    <name evidence="1" type="ORF">OEV82_03590</name>
</gene>
<organism evidence="1 2">
    <name type="scientific">Pallidibacillus thermolactis</name>
    <dbReference type="NCBI Taxonomy" id="251051"/>
    <lineage>
        <taxon>Bacteria</taxon>
        <taxon>Bacillati</taxon>
        <taxon>Bacillota</taxon>
        <taxon>Bacilli</taxon>
        <taxon>Bacillales</taxon>
        <taxon>Bacillaceae</taxon>
        <taxon>Pallidibacillus</taxon>
    </lineage>
</organism>
<name>A0ABT2WCY1_9BACI</name>
<accession>A0ABT2WCY1</accession>
<reference evidence="1 2" key="1">
    <citation type="submission" date="2022-10" db="EMBL/GenBank/DDBJ databases">
        <title>Description of Fervidibacillus gen. nov. in the family Fervidibacillaceae fam. nov. with two species, Fervidibacillus albus sp. nov., and Fervidibacillus halotolerans sp. nov., isolated from tidal flat sediments.</title>
        <authorList>
            <person name="Kwon K.K."/>
            <person name="Yang S.-H."/>
        </authorList>
    </citation>
    <scope>NUCLEOTIDE SEQUENCE [LARGE SCALE GENOMIC DNA]</scope>
    <source>
        <strain evidence="1 2">DSM 23332</strain>
    </source>
</reference>
<keyword evidence="2" id="KW-1185">Reference proteome</keyword>
<sequence length="49" mass="5669">MSIEAQNDMILYMSDYMKDLMEEGLSEQEAFEHAKIVLMFGVQQLSPLI</sequence>
<comment type="caution">
    <text evidence="1">The sequence shown here is derived from an EMBL/GenBank/DDBJ whole genome shotgun (WGS) entry which is preliminary data.</text>
</comment>
<dbReference type="Proteomes" id="UP001208656">
    <property type="component" value="Unassembled WGS sequence"/>
</dbReference>
<evidence type="ECO:0000313" key="2">
    <source>
        <dbReference type="Proteomes" id="UP001208656"/>
    </source>
</evidence>
<dbReference type="RefSeq" id="WP_263061054.1">
    <property type="nucleotide sequence ID" value="NZ_JAOUSE010000006.1"/>
</dbReference>
<proteinExistence type="predicted"/>